<dbReference type="GO" id="GO:0003725">
    <property type="term" value="F:double-stranded RNA binding"/>
    <property type="evidence" value="ECO:0007669"/>
    <property type="project" value="TreeGrafter"/>
</dbReference>
<dbReference type="GO" id="GO:0003697">
    <property type="term" value="F:single-stranded DNA binding"/>
    <property type="evidence" value="ECO:0007669"/>
    <property type="project" value="TreeGrafter"/>
</dbReference>
<dbReference type="PROSITE" id="PS00028">
    <property type="entry name" value="ZINC_FINGER_C2H2_1"/>
    <property type="match status" value="1"/>
</dbReference>
<accession>A0A1D1VKQ7</accession>
<dbReference type="PROSITE" id="PS50157">
    <property type="entry name" value="ZINC_FINGER_C2H2_2"/>
    <property type="match status" value="1"/>
</dbReference>
<protein>
    <recommendedName>
        <fullName evidence="3">C2H2-type domain-containing protein</fullName>
    </recommendedName>
</protein>
<dbReference type="GO" id="GO:1990165">
    <property type="term" value="F:single-strand break-containing DNA binding"/>
    <property type="evidence" value="ECO:0007669"/>
    <property type="project" value="TreeGrafter"/>
</dbReference>
<dbReference type="Pfam" id="PF16278">
    <property type="entry name" value="zf-C2HE"/>
    <property type="match status" value="1"/>
</dbReference>
<sequence>MMEQGEIFWEKEIAPKTSNSLLMGFHIFPSFIRLHLHVISSEFDSHYMRSAGVYSIFTTGFFLPPQKAIEILESGRKIDPQEIIGNEPTDWHSSLQCRTCSETFSSWTKLKEHLTVHDRDK</sequence>
<keyword evidence="5" id="KW-1185">Reference proteome</keyword>
<dbReference type="Gene3D" id="3.30.428.10">
    <property type="entry name" value="HIT-like"/>
    <property type="match status" value="1"/>
</dbReference>
<dbReference type="SUPFAM" id="SSF54197">
    <property type="entry name" value="HIT-like"/>
    <property type="match status" value="1"/>
</dbReference>
<keyword evidence="1" id="KW-0378">Hydrolase</keyword>
<reference evidence="4 5" key="1">
    <citation type="journal article" date="2016" name="Nat. Commun.">
        <title>Extremotolerant tardigrade genome and improved radiotolerance of human cultured cells by tardigrade-unique protein.</title>
        <authorList>
            <person name="Hashimoto T."/>
            <person name="Horikawa D.D."/>
            <person name="Saito Y."/>
            <person name="Kuwahara H."/>
            <person name="Kozuka-Hata H."/>
            <person name="Shin-I T."/>
            <person name="Minakuchi Y."/>
            <person name="Ohishi K."/>
            <person name="Motoyama A."/>
            <person name="Aizu T."/>
            <person name="Enomoto A."/>
            <person name="Kondo K."/>
            <person name="Tanaka S."/>
            <person name="Hara Y."/>
            <person name="Koshikawa S."/>
            <person name="Sagara H."/>
            <person name="Miura T."/>
            <person name="Yokobori S."/>
            <person name="Miyagawa K."/>
            <person name="Suzuki Y."/>
            <person name="Kubo T."/>
            <person name="Oyama M."/>
            <person name="Kohara Y."/>
            <person name="Fujiyama A."/>
            <person name="Arakawa K."/>
            <person name="Katayama T."/>
            <person name="Toyoda A."/>
            <person name="Kunieda T."/>
        </authorList>
    </citation>
    <scope>NUCLEOTIDE SEQUENCE [LARGE SCALE GENOMIC DNA]</scope>
    <source>
        <strain evidence="4 5">YOKOZUNA-1</strain>
    </source>
</reference>
<dbReference type="STRING" id="947166.A0A1D1VKQ7"/>
<comment type="caution">
    <text evidence="4">The sequence shown here is derived from an EMBL/GenBank/DDBJ whole genome shotgun (WGS) entry which is preliminary data.</text>
</comment>
<dbReference type="GO" id="GO:0008270">
    <property type="term" value="F:zinc ion binding"/>
    <property type="evidence" value="ECO:0007669"/>
    <property type="project" value="UniProtKB-KW"/>
</dbReference>
<dbReference type="GO" id="GO:0005634">
    <property type="term" value="C:nucleus"/>
    <property type="evidence" value="ECO:0007669"/>
    <property type="project" value="TreeGrafter"/>
</dbReference>
<dbReference type="OrthoDB" id="3512845at2759"/>
<keyword evidence="2" id="KW-0479">Metal-binding</keyword>
<dbReference type="InterPro" id="IPR013087">
    <property type="entry name" value="Znf_C2H2_type"/>
</dbReference>
<feature type="domain" description="C2H2-type" evidence="3">
    <location>
        <begin position="95"/>
        <end position="121"/>
    </location>
</feature>
<dbReference type="InterPro" id="IPR032566">
    <property type="entry name" value="Znf-C2HE"/>
</dbReference>
<gene>
    <name evidence="4" type="primary">RvY_12797-1</name>
    <name evidence="4" type="synonym">RvY_12797.1</name>
    <name evidence="4" type="ORF">RvY_12797</name>
</gene>
<evidence type="ECO:0000259" key="3">
    <source>
        <dbReference type="PROSITE" id="PS50157"/>
    </source>
</evidence>
<evidence type="ECO:0000256" key="1">
    <source>
        <dbReference type="ARBA" id="ARBA00022801"/>
    </source>
</evidence>
<evidence type="ECO:0000256" key="2">
    <source>
        <dbReference type="PROSITE-ProRule" id="PRU00042"/>
    </source>
</evidence>
<dbReference type="GO" id="GO:0033699">
    <property type="term" value="F:DNA 5'-adenosine monophosphate hydrolase activity"/>
    <property type="evidence" value="ECO:0007669"/>
    <property type="project" value="TreeGrafter"/>
</dbReference>
<name>A0A1D1VKQ7_RAMVA</name>
<dbReference type="Pfam" id="PF11969">
    <property type="entry name" value="DcpS_C"/>
    <property type="match status" value="1"/>
</dbReference>
<dbReference type="AlphaFoldDB" id="A0A1D1VKQ7"/>
<dbReference type="PANTHER" id="PTHR12486">
    <property type="entry name" value="APRATAXIN-RELATED"/>
    <property type="match status" value="1"/>
</dbReference>
<dbReference type="PANTHER" id="PTHR12486:SF4">
    <property type="entry name" value="APRATAXIN"/>
    <property type="match status" value="1"/>
</dbReference>
<evidence type="ECO:0000313" key="5">
    <source>
        <dbReference type="Proteomes" id="UP000186922"/>
    </source>
</evidence>
<dbReference type="InterPro" id="IPR036265">
    <property type="entry name" value="HIT-like_sf"/>
</dbReference>
<dbReference type="GO" id="GO:0000012">
    <property type="term" value="P:single strand break repair"/>
    <property type="evidence" value="ECO:0007669"/>
    <property type="project" value="TreeGrafter"/>
</dbReference>
<keyword evidence="2" id="KW-0862">Zinc</keyword>
<dbReference type="Proteomes" id="UP000186922">
    <property type="component" value="Unassembled WGS sequence"/>
</dbReference>
<evidence type="ECO:0000313" key="4">
    <source>
        <dbReference type="EMBL" id="GAV02202.1"/>
    </source>
</evidence>
<dbReference type="EMBL" id="BDGG01000008">
    <property type="protein sequence ID" value="GAV02202.1"/>
    <property type="molecule type" value="Genomic_DNA"/>
</dbReference>
<keyword evidence="2" id="KW-0863">Zinc-finger</keyword>
<proteinExistence type="predicted"/>
<organism evidence="4 5">
    <name type="scientific">Ramazzottius varieornatus</name>
    <name type="common">Water bear</name>
    <name type="synonym">Tardigrade</name>
    <dbReference type="NCBI Taxonomy" id="947166"/>
    <lineage>
        <taxon>Eukaryota</taxon>
        <taxon>Metazoa</taxon>
        <taxon>Ecdysozoa</taxon>
        <taxon>Tardigrada</taxon>
        <taxon>Eutardigrada</taxon>
        <taxon>Parachela</taxon>
        <taxon>Hypsibioidea</taxon>
        <taxon>Ramazzottiidae</taxon>
        <taxon>Ramazzottius</taxon>
    </lineage>
</organism>
<dbReference type="SMART" id="SM00355">
    <property type="entry name" value="ZnF_C2H2"/>
    <property type="match status" value="1"/>
</dbReference>
<dbReference type="GO" id="GO:0030983">
    <property type="term" value="F:mismatched DNA binding"/>
    <property type="evidence" value="ECO:0007669"/>
    <property type="project" value="TreeGrafter"/>
</dbReference>